<comment type="caution">
    <text evidence="1">The sequence shown here is derived from an EMBL/GenBank/DDBJ whole genome shotgun (WGS) entry which is preliminary data.</text>
</comment>
<evidence type="ECO:0000313" key="2">
    <source>
        <dbReference type="Proteomes" id="UP000754644"/>
    </source>
</evidence>
<evidence type="ECO:0000313" key="1">
    <source>
        <dbReference type="EMBL" id="NQV65546.1"/>
    </source>
</evidence>
<dbReference type="Proteomes" id="UP000754644">
    <property type="component" value="Unassembled WGS sequence"/>
</dbReference>
<dbReference type="Gene3D" id="3.90.1200.10">
    <property type="match status" value="1"/>
</dbReference>
<dbReference type="PANTHER" id="PTHR23020">
    <property type="entry name" value="UNCHARACTERIZED NUCLEAR HORMONE RECEPTOR-RELATED"/>
    <property type="match status" value="1"/>
</dbReference>
<dbReference type="EMBL" id="JABMOJ010000346">
    <property type="protein sequence ID" value="NQV65546.1"/>
    <property type="molecule type" value="Genomic_DNA"/>
</dbReference>
<gene>
    <name evidence="1" type="ORF">HQ497_09290</name>
</gene>
<proteinExistence type="predicted"/>
<reference evidence="1" key="1">
    <citation type="submission" date="2020-05" db="EMBL/GenBank/DDBJ databases">
        <title>Sulfur intermediates as new biogeochemical hubs in an aquatic model microbial ecosystem.</title>
        <authorList>
            <person name="Vigneron A."/>
        </authorList>
    </citation>
    <scope>NUCLEOTIDE SEQUENCE</scope>
    <source>
        <strain evidence="1">Bin.250</strain>
    </source>
</reference>
<dbReference type="AlphaFoldDB" id="A0A972VXS9"/>
<name>A0A972VXS9_9GAMM</name>
<organism evidence="1 2">
    <name type="scientific">SAR86 cluster bacterium</name>
    <dbReference type="NCBI Taxonomy" id="2030880"/>
    <lineage>
        <taxon>Bacteria</taxon>
        <taxon>Pseudomonadati</taxon>
        <taxon>Pseudomonadota</taxon>
        <taxon>Gammaproteobacteria</taxon>
        <taxon>SAR86 cluster</taxon>
    </lineage>
</organism>
<dbReference type="InterPro" id="IPR004119">
    <property type="entry name" value="EcKL"/>
</dbReference>
<dbReference type="PANTHER" id="PTHR23020:SF41">
    <property type="entry name" value="AMINOGLYCOSIDE PHOSPHOTRANSFERASE DOMAIN-CONTAINING PROTEIN"/>
    <property type="match status" value="1"/>
</dbReference>
<sequence>MVEVIRQPAEITKEWLTQALRSTGAIQSSVSQVEPLIIGEGVGLMAQLARLSITYAKPESAPTTMIAKFAATNENKAVAQAMDFYNRETNFYNHIGEECGLRVPASYFGTVDPDTYDFVLLLEDLGEVSPNDQLIGASEAEAYAAIERIAIQHARYWQKVRAPTTAWMYDMMGEAGTTRLQNALYRPSLTPALEKFERFFTPKTRRIAQAVGDRFGEFWGDNVTAQETFVHGDYRQDNMIYSAGSLDAIVMDWQICGVGRSIFDVTYFICQSLQPALRKAIEKPLLQRYVARLKEGGVHTYDFDEGWHDYRVVMLGCLLYPITVCGSLDLSNARGRGLAECMLERNLAAIEELGCEEFI</sequence>
<protein>
    <submittedName>
        <fullName evidence="1">Phosphotransferase</fullName>
    </submittedName>
</protein>
<dbReference type="InterPro" id="IPR052961">
    <property type="entry name" value="Oxido-Kinase-like_Enzymes"/>
</dbReference>
<dbReference type="Pfam" id="PF02958">
    <property type="entry name" value="EcKL"/>
    <property type="match status" value="1"/>
</dbReference>
<dbReference type="InterPro" id="IPR011009">
    <property type="entry name" value="Kinase-like_dom_sf"/>
</dbReference>
<accession>A0A972VXS9</accession>
<dbReference type="SUPFAM" id="SSF56112">
    <property type="entry name" value="Protein kinase-like (PK-like)"/>
    <property type="match status" value="1"/>
</dbReference>